<dbReference type="AlphaFoldDB" id="A0A1R3HLW5"/>
<dbReference type="Proteomes" id="UP000188268">
    <property type="component" value="Unassembled WGS sequence"/>
</dbReference>
<evidence type="ECO:0000313" key="3">
    <source>
        <dbReference type="Proteomes" id="UP000188268"/>
    </source>
</evidence>
<proteinExistence type="predicted"/>
<sequence>MECTSSGKPARGGVSWTNPNLASAGTSEKKKKRLG</sequence>
<name>A0A1R3HLW5_COCAP</name>
<feature type="region of interest" description="Disordered" evidence="1">
    <location>
        <begin position="1"/>
        <end position="35"/>
    </location>
</feature>
<comment type="caution">
    <text evidence="2">The sequence shown here is derived from an EMBL/GenBank/DDBJ whole genome shotgun (WGS) entry which is preliminary data.</text>
</comment>
<evidence type="ECO:0000256" key="1">
    <source>
        <dbReference type="SAM" id="MobiDB-lite"/>
    </source>
</evidence>
<dbReference type="Gramene" id="OMO71366">
    <property type="protein sequence ID" value="OMO71366"/>
    <property type="gene ID" value="CCACVL1_18254"/>
</dbReference>
<dbReference type="EMBL" id="AWWV01011638">
    <property type="protein sequence ID" value="OMO71366.1"/>
    <property type="molecule type" value="Genomic_DNA"/>
</dbReference>
<organism evidence="2 3">
    <name type="scientific">Corchorus capsularis</name>
    <name type="common">Jute</name>
    <dbReference type="NCBI Taxonomy" id="210143"/>
    <lineage>
        <taxon>Eukaryota</taxon>
        <taxon>Viridiplantae</taxon>
        <taxon>Streptophyta</taxon>
        <taxon>Embryophyta</taxon>
        <taxon>Tracheophyta</taxon>
        <taxon>Spermatophyta</taxon>
        <taxon>Magnoliopsida</taxon>
        <taxon>eudicotyledons</taxon>
        <taxon>Gunneridae</taxon>
        <taxon>Pentapetalae</taxon>
        <taxon>rosids</taxon>
        <taxon>malvids</taxon>
        <taxon>Malvales</taxon>
        <taxon>Malvaceae</taxon>
        <taxon>Grewioideae</taxon>
        <taxon>Apeibeae</taxon>
        <taxon>Corchorus</taxon>
    </lineage>
</organism>
<feature type="compositionally biased region" description="Polar residues" evidence="1">
    <location>
        <begin position="15"/>
        <end position="26"/>
    </location>
</feature>
<reference evidence="2 3" key="1">
    <citation type="submission" date="2013-09" db="EMBL/GenBank/DDBJ databases">
        <title>Corchorus capsularis genome sequencing.</title>
        <authorList>
            <person name="Alam M."/>
            <person name="Haque M.S."/>
            <person name="Islam M.S."/>
            <person name="Emdad E.M."/>
            <person name="Islam M.M."/>
            <person name="Ahmed B."/>
            <person name="Halim A."/>
            <person name="Hossen Q.M.M."/>
            <person name="Hossain M.Z."/>
            <person name="Ahmed R."/>
            <person name="Khan M.M."/>
            <person name="Islam R."/>
            <person name="Rashid M.M."/>
            <person name="Khan S.A."/>
            <person name="Rahman M.S."/>
            <person name="Alam M."/>
        </authorList>
    </citation>
    <scope>NUCLEOTIDE SEQUENCE [LARGE SCALE GENOMIC DNA]</scope>
    <source>
        <strain evidence="3">cv. CVL-1</strain>
        <tissue evidence="2">Whole seedling</tissue>
    </source>
</reference>
<accession>A0A1R3HLW5</accession>
<keyword evidence="3" id="KW-1185">Reference proteome</keyword>
<protein>
    <submittedName>
        <fullName evidence="2">Uncharacterized protein</fullName>
    </submittedName>
</protein>
<evidence type="ECO:0000313" key="2">
    <source>
        <dbReference type="EMBL" id="OMO71366.1"/>
    </source>
</evidence>
<gene>
    <name evidence="2" type="ORF">CCACVL1_18254</name>
</gene>